<evidence type="ECO:0000259" key="1">
    <source>
        <dbReference type="PROSITE" id="PS50280"/>
    </source>
</evidence>
<name>A0A6A7FTB7_9CRUS</name>
<feature type="domain" description="SET" evidence="1">
    <location>
        <begin position="34"/>
        <end position="265"/>
    </location>
</feature>
<evidence type="ECO:0000313" key="2">
    <source>
        <dbReference type="EMBL" id="LAC21413.1"/>
    </source>
</evidence>
<dbReference type="CDD" id="cd20071">
    <property type="entry name" value="SET_SMYD"/>
    <property type="match status" value="1"/>
</dbReference>
<dbReference type="EMBL" id="IACT01002113">
    <property type="protein sequence ID" value="LAC21413.1"/>
    <property type="molecule type" value="mRNA"/>
</dbReference>
<dbReference type="GO" id="GO:0008276">
    <property type="term" value="F:protein methyltransferase activity"/>
    <property type="evidence" value="ECO:0007669"/>
    <property type="project" value="UniProtKB-ARBA"/>
</dbReference>
<dbReference type="GO" id="GO:0008757">
    <property type="term" value="F:S-adenosylmethionine-dependent methyltransferase activity"/>
    <property type="evidence" value="ECO:0007669"/>
    <property type="project" value="UniProtKB-ARBA"/>
</dbReference>
<protein>
    <submittedName>
        <fullName evidence="2">Protein msta-like</fullName>
    </submittedName>
</protein>
<dbReference type="AlphaFoldDB" id="A0A6A7FTB7"/>
<dbReference type="Gene3D" id="1.10.220.160">
    <property type="match status" value="1"/>
</dbReference>
<dbReference type="InterPro" id="IPR053010">
    <property type="entry name" value="SET_SmydA-8"/>
</dbReference>
<dbReference type="GO" id="GO:0008170">
    <property type="term" value="F:N-methyltransferase activity"/>
    <property type="evidence" value="ECO:0007669"/>
    <property type="project" value="UniProtKB-ARBA"/>
</dbReference>
<dbReference type="PANTHER" id="PTHR46455">
    <property type="entry name" value="SET AND MYND DOMAIN CONTAINING, ARTHROPOD-SPECIFIC, MEMBER 4, ISOFORM A"/>
    <property type="match status" value="1"/>
</dbReference>
<dbReference type="Gene3D" id="2.170.270.10">
    <property type="entry name" value="SET domain"/>
    <property type="match status" value="1"/>
</dbReference>
<dbReference type="SUPFAM" id="SSF82199">
    <property type="entry name" value="SET domain"/>
    <property type="match status" value="1"/>
</dbReference>
<proteinExistence type="evidence at transcript level"/>
<dbReference type="InterPro" id="IPR001214">
    <property type="entry name" value="SET_dom"/>
</dbReference>
<dbReference type="Gene3D" id="6.10.140.2220">
    <property type="match status" value="1"/>
</dbReference>
<dbReference type="PROSITE" id="PS50280">
    <property type="entry name" value="SET"/>
    <property type="match status" value="1"/>
</dbReference>
<reference evidence="2" key="1">
    <citation type="submission" date="2017-11" db="EMBL/GenBank/DDBJ databases">
        <title>The sensing device of the deep-sea amphipod.</title>
        <authorList>
            <person name="Kobayashi H."/>
            <person name="Nagahama T."/>
            <person name="Arai W."/>
            <person name="Sasagawa Y."/>
            <person name="Umeda M."/>
            <person name="Hayashi T."/>
            <person name="Nikaido I."/>
            <person name="Watanabe H."/>
            <person name="Oguri K."/>
            <person name="Kitazato H."/>
            <person name="Fujioka K."/>
            <person name="Kido Y."/>
            <person name="Takami H."/>
        </authorList>
    </citation>
    <scope>NUCLEOTIDE SEQUENCE</scope>
    <source>
        <tissue evidence="2">Whole body</tissue>
    </source>
</reference>
<accession>A0A6A7FTB7</accession>
<sequence length="494" mass="54852">MDSSDSLEVMEAYMRLVAPQDLNGIQKNSLSSKSSVRISQNEEVGRYLTATRDIAAGEILLCETPLVIAPQAGAGPTCLHCLKYLHEPYGSCKQCSAPLCLETCVNKYHTQAECQALERLGEKDWSLKLIAIVNAALTPLRAWVAIEENKSLSPLIMTLQSNAKERKKLPIGAFIKAVIIPLLRDRLGQASIEDEFIHRCCGVFDTSAFKIETVEGEQGRALLPLAAMMMHDCAPNSDHWFSEGKFIVRAALPIKYGEAITISYTVCLIGTQSRIKHLSITKLFTCTCNRCKDPTELGTHISSLRCRTCKSGLVVPPEINNEDWQCNECQVKLPQEMTAIIARAGGFKPGVTDRGELAKRLHDVERMVGLQHYGSLQMLMAIWKNLSSSDIEGLSGDELRDAVAVTEQLMEVVGQLLPGLTIYRGELILGNLKMRSELQRRKLEVTGSELLSTRPVPPHHEVVKERLELCRAIFQHHPLMPTVLELETQLQQAT</sequence>
<dbReference type="PANTHER" id="PTHR46455:SF1">
    <property type="entry name" value="SET AND MYND DOMAIN CONTAINING, ARTHROPOD-SPECIFIC, MEMBER 2"/>
    <property type="match status" value="1"/>
</dbReference>
<dbReference type="SMART" id="SM00317">
    <property type="entry name" value="SET"/>
    <property type="match status" value="1"/>
</dbReference>
<organism evidence="2">
    <name type="scientific">Hirondellea gigas</name>
    <dbReference type="NCBI Taxonomy" id="1518452"/>
    <lineage>
        <taxon>Eukaryota</taxon>
        <taxon>Metazoa</taxon>
        <taxon>Ecdysozoa</taxon>
        <taxon>Arthropoda</taxon>
        <taxon>Crustacea</taxon>
        <taxon>Multicrustacea</taxon>
        <taxon>Malacostraca</taxon>
        <taxon>Eumalacostraca</taxon>
        <taxon>Peracarida</taxon>
        <taxon>Amphipoda</taxon>
        <taxon>Amphilochidea</taxon>
        <taxon>Lysianassida</taxon>
        <taxon>Lysianassidira</taxon>
        <taxon>Lysianassoidea</taxon>
        <taxon>Lysianassidae</taxon>
        <taxon>Hirondellea</taxon>
    </lineage>
</organism>
<dbReference type="Pfam" id="PF00856">
    <property type="entry name" value="SET"/>
    <property type="match status" value="1"/>
</dbReference>
<dbReference type="InterPro" id="IPR046341">
    <property type="entry name" value="SET_dom_sf"/>
</dbReference>